<proteinExistence type="predicted"/>
<evidence type="ECO:0000313" key="3">
    <source>
        <dbReference type="Proteomes" id="UP000680866"/>
    </source>
</evidence>
<name>A0A810MWH0_9ACTN</name>
<evidence type="ECO:0000256" key="1">
    <source>
        <dbReference type="SAM" id="MobiDB-lite"/>
    </source>
</evidence>
<dbReference type="KEGG" id="pry:Prubr_25620"/>
<dbReference type="Proteomes" id="UP000680866">
    <property type="component" value="Chromosome"/>
</dbReference>
<gene>
    <name evidence="2" type="ORF">Prubr_25620</name>
</gene>
<protein>
    <submittedName>
        <fullName evidence="2">Uncharacterized protein</fullName>
    </submittedName>
</protein>
<keyword evidence="3" id="KW-1185">Reference proteome</keyword>
<evidence type="ECO:0000313" key="2">
    <source>
        <dbReference type="EMBL" id="BCJ65541.1"/>
    </source>
</evidence>
<feature type="region of interest" description="Disordered" evidence="1">
    <location>
        <begin position="41"/>
        <end position="62"/>
    </location>
</feature>
<accession>A0A810MWH0</accession>
<dbReference type="EMBL" id="AP023359">
    <property type="protein sequence ID" value="BCJ65541.1"/>
    <property type="molecule type" value="Genomic_DNA"/>
</dbReference>
<sequence length="208" mass="22113">MRSAGFRLTTEPGIWIASTAVEGRAVDVPVDLLVPESLAGRGRRSADLPPHGKNSARRTPGLEATVADHSNVLISSLEPQVDRRTLLVPVAGTAALLVAKAHKLHERLAAADAGRADRLRPKDASDVIRLMQADSADQIGARLRTLADDEMAGASVRDGVGHLRELFGRRRSPGVDLAVQALQTAVPEAVLRTLAPAYMALLLDSYNA</sequence>
<reference evidence="2" key="1">
    <citation type="submission" date="2020-08" db="EMBL/GenBank/DDBJ databases">
        <title>Whole genome shotgun sequence of Polymorphospora rubra NBRC 101157.</title>
        <authorList>
            <person name="Komaki H."/>
            <person name="Tamura T."/>
        </authorList>
    </citation>
    <scope>NUCLEOTIDE SEQUENCE</scope>
    <source>
        <strain evidence="2">NBRC 101157</strain>
    </source>
</reference>
<organism evidence="2 3">
    <name type="scientific">Polymorphospora rubra</name>
    <dbReference type="NCBI Taxonomy" id="338584"/>
    <lineage>
        <taxon>Bacteria</taxon>
        <taxon>Bacillati</taxon>
        <taxon>Actinomycetota</taxon>
        <taxon>Actinomycetes</taxon>
        <taxon>Micromonosporales</taxon>
        <taxon>Micromonosporaceae</taxon>
        <taxon>Polymorphospora</taxon>
    </lineage>
</organism>
<dbReference type="AlphaFoldDB" id="A0A810MWH0"/>